<feature type="region of interest" description="Disordered" evidence="2">
    <location>
        <begin position="328"/>
        <end position="352"/>
    </location>
</feature>
<accession>Q5P5Y3</accession>
<dbReference type="HOGENOM" id="CLU_505971_0_0_4"/>
<dbReference type="InterPro" id="IPR001453">
    <property type="entry name" value="MoaB/Mog_dom"/>
</dbReference>
<feature type="compositionally biased region" description="Low complexity" evidence="2">
    <location>
        <begin position="343"/>
        <end position="352"/>
    </location>
</feature>
<dbReference type="PIRSF" id="PIRSF036626">
    <property type="entry name" value="MPTBd_MobAlike"/>
    <property type="match status" value="1"/>
</dbReference>
<dbReference type="SUPFAM" id="SSF53218">
    <property type="entry name" value="Molybdenum cofactor biosynthesis proteins"/>
    <property type="match status" value="1"/>
</dbReference>
<proteinExistence type="predicted"/>
<dbReference type="eggNOG" id="COG2068">
    <property type="taxonomic scope" value="Bacteria"/>
</dbReference>
<feature type="compositionally biased region" description="Acidic residues" evidence="2">
    <location>
        <begin position="328"/>
        <end position="342"/>
    </location>
</feature>
<dbReference type="PANTHER" id="PTHR43777">
    <property type="entry name" value="MOLYBDENUM COFACTOR CYTIDYLYLTRANSFERASE"/>
    <property type="match status" value="1"/>
</dbReference>
<dbReference type="CDD" id="cd04182">
    <property type="entry name" value="GT_2_like_f"/>
    <property type="match status" value="1"/>
</dbReference>
<organism evidence="4 5">
    <name type="scientific">Aromatoleum aromaticum (strain DSM 19018 / LMG 30748 / EbN1)</name>
    <name type="common">Azoarcus sp. (strain EbN1)</name>
    <dbReference type="NCBI Taxonomy" id="76114"/>
    <lineage>
        <taxon>Bacteria</taxon>
        <taxon>Pseudomonadati</taxon>
        <taxon>Pseudomonadota</taxon>
        <taxon>Betaproteobacteria</taxon>
        <taxon>Rhodocyclales</taxon>
        <taxon>Rhodocyclaceae</taxon>
        <taxon>Aromatoleum</taxon>
    </lineage>
</organism>
<keyword evidence="5" id="KW-1185">Reference proteome</keyword>
<dbReference type="STRING" id="76114.ebA2087"/>
<dbReference type="GO" id="GO:0016779">
    <property type="term" value="F:nucleotidyltransferase activity"/>
    <property type="evidence" value="ECO:0007669"/>
    <property type="project" value="UniProtKB-ARBA"/>
</dbReference>
<dbReference type="KEGG" id="eba:ebA2087"/>
<evidence type="ECO:0000256" key="2">
    <source>
        <dbReference type="SAM" id="MobiDB-lite"/>
    </source>
</evidence>
<dbReference type="Gene3D" id="3.90.550.10">
    <property type="entry name" value="Spore Coat Polysaccharide Biosynthesis Protein SpsA, Chain A"/>
    <property type="match status" value="1"/>
</dbReference>
<dbReference type="Pfam" id="PF12804">
    <property type="entry name" value="NTP_transf_3"/>
    <property type="match status" value="1"/>
</dbReference>
<dbReference type="Proteomes" id="UP000006552">
    <property type="component" value="Chromosome"/>
</dbReference>
<evidence type="ECO:0000313" key="5">
    <source>
        <dbReference type="Proteomes" id="UP000006552"/>
    </source>
</evidence>
<dbReference type="InterPro" id="IPR012184">
    <property type="entry name" value="Bifunc_Mopterin-bd"/>
</dbReference>
<dbReference type="SUPFAM" id="SSF53448">
    <property type="entry name" value="Nucleotide-diphospho-sugar transferases"/>
    <property type="match status" value="1"/>
</dbReference>
<dbReference type="InterPro" id="IPR036425">
    <property type="entry name" value="MoaB/Mog-like_dom_sf"/>
</dbReference>
<evidence type="ECO:0000256" key="1">
    <source>
        <dbReference type="ARBA" id="ARBA00022842"/>
    </source>
</evidence>
<name>Q5P5Y3_AROAE</name>
<sequence length="563" mass="58469">MIFGEFDTDAAAGVMLAHTLKVGGRTLKKGRTLAAADLAWLRDAGINTVLGARLAPGDVAEDAAAAQIAALLTGADTNAATRPPYTGRCNLHASLRGIVQVDRERIDRLNLLDEAVAIGTLPQHAVARAGQVVATVKIIPFAVPARLIDACREIASAGPLLRVAELKPHRVALILSELPGMKESVFAGTVAATRHRLDALGSRLALVLRCAHERAALEAMVRQALAAGCDLVLVSGATVAKDRHDIAPAAVTAAGGRIDHFGMPVEPGNMLVLAHLGSVPVVIMPGCGRSRRTNGLDWVLQRLLAGLVPTREDIMRLGVGGLIRSPLEAEDDAAEDAEDGDGESSAAPRRPGAPRVAALVLAAGRSSRMGAPNKLLIEVGGVPMVLRAVNAARASCAESVTVVVGHEAEAVGTVLAASGATLVDNPDHAQGMSSSLRHGIAALPDDIDAVIVLLGDMPRITAEHVDRVIAAFDPAAPSIVTPEKDGRRGNPILWPREFFAAMAGICGDQGARGLIEHNADRVKRIAIDDDAIFVDVDRPGDLAQAEASLVPQSGSGIIEEPVT</sequence>
<dbReference type="SMART" id="SM00852">
    <property type="entry name" value="MoCF_biosynth"/>
    <property type="match status" value="1"/>
</dbReference>
<reference evidence="4 5" key="1">
    <citation type="journal article" date="2005" name="Arch. Microbiol.">
        <title>The genome sequence of an anaerobic aromatic-degrading denitrifying bacterium, strain EbN1.</title>
        <authorList>
            <person name="Rabus R."/>
            <person name="Kube M."/>
            <person name="Heider J."/>
            <person name="Beck A."/>
            <person name="Heitmann K."/>
            <person name="Widdel F."/>
            <person name="Reinhardt R."/>
        </authorList>
    </citation>
    <scope>NUCLEOTIDE SEQUENCE [LARGE SCALE GENOMIC DNA]</scope>
    <source>
        <strain evidence="4 5">EbN1</strain>
    </source>
</reference>
<dbReference type="AlphaFoldDB" id="Q5P5Y3"/>
<dbReference type="PANTHER" id="PTHR43777:SF1">
    <property type="entry name" value="MOLYBDENUM COFACTOR CYTIDYLYLTRANSFERASE"/>
    <property type="match status" value="1"/>
</dbReference>
<dbReference type="InterPro" id="IPR029044">
    <property type="entry name" value="Nucleotide-diphossugar_trans"/>
</dbReference>
<dbReference type="Gene3D" id="3.40.980.10">
    <property type="entry name" value="MoaB/Mog-like domain"/>
    <property type="match status" value="1"/>
</dbReference>
<dbReference type="InterPro" id="IPR025877">
    <property type="entry name" value="MobA-like_NTP_Trfase"/>
</dbReference>
<feature type="domain" description="MoaB/Mog" evidence="3">
    <location>
        <begin position="172"/>
        <end position="305"/>
    </location>
</feature>
<evidence type="ECO:0000259" key="3">
    <source>
        <dbReference type="SMART" id="SM00852"/>
    </source>
</evidence>
<evidence type="ECO:0000313" key="4">
    <source>
        <dbReference type="EMBL" id="CAI07278.1"/>
    </source>
</evidence>
<protein>
    <recommendedName>
        <fullName evidence="3">MoaB/Mog domain-containing protein</fullName>
    </recommendedName>
</protein>
<gene>
    <name evidence="4" type="ORF">ebA2087</name>
</gene>
<dbReference type="RefSeq" id="WP_011236999.1">
    <property type="nucleotide sequence ID" value="NC_006513.1"/>
</dbReference>
<dbReference type="CDD" id="cd03522">
    <property type="entry name" value="MoeA_like"/>
    <property type="match status" value="1"/>
</dbReference>
<dbReference type="EMBL" id="CR555306">
    <property type="protein sequence ID" value="CAI07278.1"/>
    <property type="molecule type" value="Genomic_DNA"/>
</dbReference>
<dbReference type="OrthoDB" id="5298793at2"/>
<keyword evidence="1" id="KW-0460">Magnesium</keyword>